<accession>A0ACC6PI96</accession>
<dbReference type="EMBL" id="JBBKAR010000056">
    <property type="protein sequence ID" value="MEJ8306532.1"/>
    <property type="molecule type" value="Genomic_DNA"/>
</dbReference>
<comment type="caution">
    <text evidence="1">The sequence shown here is derived from an EMBL/GenBank/DDBJ whole genome shotgun (WGS) entry which is preliminary data.</text>
</comment>
<dbReference type="Proteomes" id="UP001380953">
    <property type="component" value="Unassembled WGS sequence"/>
</dbReference>
<evidence type="ECO:0000313" key="2">
    <source>
        <dbReference type="Proteomes" id="UP001380953"/>
    </source>
</evidence>
<reference evidence="1" key="1">
    <citation type="submission" date="2024-03" db="EMBL/GenBank/DDBJ databases">
        <title>Whole genome sequecning of epiphytes from Marcgravia umbellata leaves.</title>
        <authorList>
            <person name="Kumar G."/>
            <person name="Savka M.A."/>
        </authorList>
    </citation>
    <scope>NUCLEOTIDE SEQUENCE</scope>
    <source>
        <strain evidence="1">RIT_BL5</strain>
    </source>
</reference>
<proteinExistence type="predicted"/>
<protein>
    <submittedName>
        <fullName evidence="1">Uncharacterized protein</fullName>
    </submittedName>
</protein>
<keyword evidence="2" id="KW-1185">Reference proteome</keyword>
<sequence>MLRATENETEKKLRGLKKENPNYDAMWSRVRLEADKRASGWQEQAAAPIRKPSAKKRWLMPVTCAALAAVIALGAAASQGYFETLIPDAKAAPLGQSIGAQAEVEGMTLKLNNVVQGTDRAYGQTEAQKKMMLDFSLSGFGDEDVRMAAFDQASITDLDTGKKLDLMMGDFNTDYSHSIEDWASSRTLNTSSRVNGDISDTEGQHRYRLETSGLYMIRRVTVPIEGNVKVGAEYTVLPERDFKIKITDIQWDQKQGQMKIKFLPNENVPVLDTKDSATLGMDRNNSVTLKLGDRDLGPGGWMQPLEPEPGVSEAEGEYDVKGLTEDQIADMTMTFSYAEPVRVVEGPWTIDFTIDSSKAIVQTETVPVEDASELTEKAGWTLGDAQLDAYGVTIPMYRNNSGSEKTTELKDGQVVQYSVSITDGEVTTSGSQDPIPGIPTGEEREGQQEYIKFGVQGMARNNPTDHAAYESWDSYDFRGKPLTAIFNNAWVAHRHDDYRKEIPVPTENEQTTADTIPEGLPIKYIVHREGKNVLVQVEAPEGMNMYEGISLEVDGESYAHDTDESKATYVQNIENRQYERVYVFENVPQGQKFELGLQAYGTVDNTKNAKVIIRK</sequence>
<gene>
    <name evidence="1" type="ORF">WKI47_21705</name>
</gene>
<evidence type="ECO:0000313" key="1">
    <source>
        <dbReference type="EMBL" id="MEJ8306532.1"/>
    </source>
</evidence>
<organism evidence="1 2">
    <name type="scientific">Saccharibacillus sacchari</name>
    <dbReference type="NCBI Taxonomy" id="456493"/>
    <lineage>
        <taxon>Bacteria</taxon>
        <taxon>Bacillati</taxon>
        <taxon>Bacillota</taxon>
        <taxon>Bacilli</taxon>
        <taxon>Bacillales</taxon>
        <taxon>Paenibacillaceae</taxon>
        <taxon>Saccharibacillus</taxon>
    </lineage>
</organism>
<name>A0ACC6PI96_9BACL</name>